<dbReference type="InterPro" id="IPR005804">
    <property type="entry name" value="FA_desaturase_dom"/>
</dbReference>
<dbReference type="AlphaFoldDB" id="A0A561V260"/>
<evidence type="ECO:0000313" key="3">
    <source>
        <dbReference type="Proteomes" id="UP000318186"/>
    </source>
</evidence>
<accession>A0A561V260</accession>
<gene>
    <name evidence="2" type="ORF">FHX80_114169</name>
</gene>
<dbReference type="Proteomes" id="UP000318186">
    <property type="component" value="Unassembled WGS sequence"/>
</dbReference>
<comment type="caution">
    <text evidence="2">The sequence shown here is derived from an EMBL/GenBank/DDBJ whole genome shotgun (WGS) entry which is preliminary data.</text>
</comment>
<protein>
    <submittedName>
        <fullName evidence="2">Fatty acid desaturase</fullName>
    </submittedName>
</protein>
<feature type="domain" description="Fatty acid desaturase" evidence="1">
    <location>
        <begin position="5"/>
        <end position="240"/>
    </location>
</feature>
<dbReference type="OrthoDB" id="9800167at2"/>
<dbReference type="Pfam" id="PF00487">
    <property type="entry name" value="FA_desaturase"/>
    <property type="match status" value="1"/>
</dbReference>
<dbReference type="RefSeq" id="WP_145765602.1">
    <property type="nucleotide sequence ID" value="NZ_JBHJUX010000001.1"/>
</dbReference>
<proteinExistence type="predicted"/>
<name>A0A561V260_9ACTN</name>
<evidence type="ECO:0000259" key="1">
    <source>
        <dbReference type="Pfam" id="PF00487"/>
    </source>
</evidence>
<dbReference type="EMBL" id="VIWW01000001">
    <property type="protein sequence ID" value="TWG05690.1"/>
    <property type="molecule type" value="Genomic_DNA"/>
</dbReference>
<sequence length="290" mass="31137">MPPAPAAAAGAVKLRHLQEVSHFAVHGVLTRGARAGNVLCEAAVHVPLGFASVPLRRRRHVREHHPNATVAGADPNLRELHEAGLRAGVTGAGFLRALLFPLTPTGIAATVRGIADNVLNGTRRWWRVAGFVAVPAAIMAAGGWQAALFGYAVPRLLLYPQLAWMSLLVEHRWWDAEPVPGPPAVVEAARCLRLYPDNAASALLARGTWLPYGDLYHYAHSAHPAVRWNYLPVLEQNILGTPAYTPAALMLGDDAVVRRHFRALMTRREAASGAAEGAAARGGSRVRPAR</sequence>
<dbReference type="GO" id="GO:0006629">
    <property type="term" value="P:lipid metabolic process"/>
    <property type="evidence" value="ECO:0007669"/>
    <property type="project" value="InterPro"/>
</dbReference>
<evidence type="ECO:0000313" key="2">
    <source>
        <dbReference type="EMBL" id="TWG05690.1"/>
    </source>
</evidence>
<organism evidence="2 3">
    <name type="scientific">Streptomyces brevispora</name>
    <dbReference type="NCBI Taxonomy" id="887462"/>
    <lineage>
        <taxon>Bacteria</taxon>
        <taxon>Bacillati</taxon>
        <taxon>Actinomycetota</taxon>
        <taxon>Actinomycetes</taxon>
        <taxon>Kitasatosporales</taxon>
        <taxon>Streptomycetaceae</taxon>
        <taxon>Streptomyces</taxon>
    </lineage>
</organism>
<reference evidence="2 3" key="1">
    <citation type="submission" date="2019-06" db="EMBL/GenBank/DDBJ databases">
        <title>Sequencing the genomes of 1000 actinobacteria strains.</title>
        <authorList>
            <person name="Klenk H.-P."/>
        </authorList>
    </citation>
    <scope>NUCLEOTIDE SEQUENCE [LARGE SCALE GENOMIC DNA]</scope>
    <source>
        <strain evidence="2 3">DSM 42059</strain>
    </source>
</reference>